<keyword evidence="3" id="KW-1185">Reference proteome</keyword>
<feature type="signal peptide" evidence="1">
    <location>
        <begin position="1"/>
        <end position="28"/>
    </location>
</feature>
<comment type="caution">
    <text evidence="2">The sequence shown here is derived from an EMBL/GenBank/DDBJ whole genome shotgun (WGS) entry which is preliminary data.</text>
</comment>
<sequence length="115" mass="12989">MDIIVPKRRIYLFQTLLHSIIALNSASAAGVFANQSVDWNDRTDLSFTTALLYEAQADRVRWLGIVEQRFPQLAGLGLGMQRWEELKNSAKPLSQKLVDFLGVPRGLYTRVLGLE</sequence>
<dbReference type="Proteomes" id="UP000258309">
    <property type="component" value="Unassembled WGS sequence"/>
</dbReference>
<dbReference type="EMBL" id="NCSJ02000025">
    <property type="protein sequence ID" value="RFU34124.1"/>
    <property type="molecule type" value="Genomic_DNA"/>
</dbReference>
<organism evidence="2 3">
    <name type="scientific">Scytalidium lignicola</name>
    <name type="common">Hyphomycete</name>
    <dbReference type="NCBI Taxonomy" id="5539"/>
    <lineage>
        <taxon>Eukaryota</taxon>
        <taxon>Fungi</taxon>
        <taxon>Dikarya</taxon>
        <taxon>Ascomycota</taxon>
        <taxon>Pezizomycotina</taxon>
        <taxon>Leotiomycetes</taxon>
        <taxon>Leotiomycetes incertae sedis</taxon>
        <taxon>Scytalidium</taxon>
    </lineage>
</organism>
<evidence type="ECO:0000313" key="2">
    <source>
        <dbReference type="EMBL" id="RFU34124.1"/>
    </source>
</evidence>
<evidence type="ECO:0000256" key="1">
    <source>
        <dbReference type="SAM" id="SignalP"/>
    </source>
</evidence>
<reference evidence="2 3" key="1">
    <citation type="submission" date="2018-05" db="EMBL/GenBank/DDBJ databases">
        <title>Draft genome sequence of Scytalidium lignicola DSM 105466, a ubiquitous saprotrophic fungus.</title>
        <authorList>
            <person name="Buettner E."/>
            <person name="Gebauer A.M."/>
            <person name="Hofrichter M."/>
            <person name="Liers C."/>
            <person name="Kellner H."/>
        </authorList>
    </citation>
    <scope>NUCLEOTIDE SEQUENCE [LARGE SCALE GENOMIC DNA]</scope>
    <source>
        <strain evidence="2 3">DSM 105466</strain>
    </source>
</reference>
<feature type="non-terminal residue" evidence="2">
    <location>
        <position position="1"/>
    </location>
</feature>
<dbReference type="AlphaFoldDB" id="A0A3E2HL52"/>
<accession>A0A3E2HL52</accession>
<keyword evidence="1" id="KW-0732">Signal</keyword>
<feature type="non-terminal residue" evidence="2">
    <location>
        <position position="115"/>
    </location>
</feature>
<proteinExistence type="predicted"/>
<evidence type="ECO:0000313" key="3">
    <source>
        <dbReference type="Proteomes" id="UP000258309"/>
    </source>
</evidence>
<gene>
    <name evidence="2" type="ORF">B7463_g2230</name>
</gene>
<protein>
    <submittedName>
        <fullName evidence="2">Uncharacterized protein</fullName>
    </submittedName>
</protein>
<name>A0A3E2HL52_SCYLI</name>
<feature type="chain" id="PRO_5017670737" evidence="1">
    <location>
        <begin position="29"/>
        <end position="115"/>
    </location>
</feature>